<dbReference type="PROSITE" id="PS50297">
    <property type="entry name" value="ANK_REP_REGION"/>
    <property type="match status" value="2"/>
</dbReference>
<dbReference type="InterPro" id="IPR036770">
    <property type="entry name" value="Ankyrin_rpt-contain_sf"/>
</dbReference>
<evidence type="ECO:0000256" key="2">
    <source>
        <dbReference type="ARBA" id="ARBA00022737"/>
    </source>
</evidence>
<feature type="repeat" description="ANK" evidence="4">
    <location>
        <begin position="556"/>
        <end position="588"/>
    </location>
</feature>
<evidence type="ECO:0000256" key="3">
    <source>
        <dbReference type="ARBA" id="ARBA00023043"/>
    </source>
</evidence>
<dbReference type="PANTHER" id="PTHR24198:SF169">
    <property type="entry name" value="NON-SPECIFIC SERINE_THREONINE PROTEIN KINASE"/>
    <property type="match status" value="1"/>
</dbReference>
<feature type="compositionally biased region" description="Low complexity" evidence="5">
    <location>
        <begin position="937"/>
        <end position="951"/>
    </location>
</feature>
<protein>
    <submittedName>
        <fullName evidence="6">(diamondback moth) hypothetical protein</fullName>
    </submittedName>
</protein>
<dbReference type="SUPFAM" id="SSF48403">
    <property type="entry name" value="Ankyrin repeat"/>
    <property type="match status" value="1"/>
</dbReference>
<accession>A0A8S4GBN9</accession>
<dbReference type="Pfam" id="PF00023">
    <property type="entry name" value="Ank"/>
    <property type="match status" value="1"/>
</dbReference>
<dbReference type="Gene3D" id="3.80.10.10">
    <property type="entry name" value="Ribonuclease Inhibitor"/>
    <property type="match status" value="2"/>
</dbReference>
<dbReference type="Pfam" id="PF12796">
    <property type="entry name" value="Ank_2"/>
    <property type="match status" value="1"/>
</dbReference>
<dbReference type="SMART" id="SM00248">
    <property type="entry name" value="ANK"/>
    <property type="match status" value="6"/>
</dbReference>
<dbReference type="AlphaFoldDB" id="A0A8S4GBN9"/>
<dbReference type="SMART" id="SM00364">
    <property type="entry name" value="LRR_BAC"/>
    <property type="match status" value="7"/>
</dbReference>
<dbReference type="Proteomes" id="UP000653454">
    <property type="component" value="Unassembled WGS sequence"/>
</dbReference>
<dbReference type="Gene3D" id="1.25.40.20">
    <property type="entry name" value="Ankyrin repeat-containing domain"/>
    <property type="match status" value="2"/>
</dbReference>
<dbReference type="PROSITE" id="PS51450">
    <property type="entry name" value="LRR"/>
    <property type="match status" value="3"/>
</dbReference>
<organism evidence="6 7">
    <name type="scientific">Plutella xylostella</name>
    <name type="common">Diamondback moth</name>
    <name type="synonym">Plutella maculipennis</name>
    <dbReference type="NCBI Taxonomy" id="51655"/>
    <lineage>
        <taxon>Eukaryota</taxon>
        <taxon>Metazoa</taxon>
        <taxon>Ecdysozoa</taxon>
        <taxon>Arthropoda</taxon>
        <taxon>Hexapoda</taxon>
        <taxon>Insecta</taxon>
        <taxon>Pterygota</taxon>
        <taxon>Neoptera</taxon>
        <taxon>Endopterygota</taxon>
        <taxon>Lepidoptera</taxon>
        <taxon>Glossata</taxon>
        <taxon>Ditrysia</taxon>
        <taxon>Yponomeutoidea</taxon>
        <taxon>Plutellidae</taxon>
        <taxon>Plutella</taxon>
    </lineage>
</organism>
<dbReference type="InterPro" id="IPR001611">
    <property type="entry name" value="Leu-rich_rpt"/>
</dbReference>
<dbReference type="Pfam" id="PF13855">
    <property type="entry name" value="LRR_8"/>
    <property type="match status" value="2"/>
</dbReference>
<evidence type="ECO:0000256" key="1">
    <source>
        <dbReference type="ARBA" id="ARBA00022614"/>
    </source>
</evidence>
<feature type="region of interest" description="Disordered" evidence="5">
    <location>
        <begin position="899"/>
        <end position="925"/>
    </location>
</feature>
<dbReference type="SUPFAM" id="SSF52058">
    <property type="entry name" value="L domain-like"/>
    <property type="match status" value="1"/>
</dbReference>
<dbReference type="InterPro" id="IPR002110">
    <property type="entry name" value="Ankyrin_rpt"/>
</dbReference>
<reference evidence="6" key="1">
    <citation type="submission" date="2020-11" db="EMBL/GenBank/DDBJ databases">
        <authorList>
            <person name="Whiteford S."/>
        </authorList>
    </citation>
    <scope>NUCLEOTIDE SEQUENCE</scope>
</reference>
<evidence type="ECO:0000313" key="6">
    <source>
        <dbReference type="EMBL" id="CAG9138603.1"/>
    </source>
</evidence>
<sequence length="1181" mass="127432">MSGNRFENRMLHRFRSLRERKRPPMVEKLRQRRLSEERQRIEIEQDDDVDVAFDVSLYFSDDMADPWREKDAIERERLSLHQQLRDVVSSGDAAQLKGRLAALGRQAGLVVNMTPGGANTLLYITVQRLAPPSNASGVVSSGDAAQLKGRLAALGRQAGLVVNMTPGGANTLLYITVQLLVPPSNASAVVSSGDAAQLKGRLAALGRQAGLVVNMTPGGASTLLYITASGVVSSGDAAQLKGRLAALGRQAGLVVNMTPGGAKTLLYITVQLLVPPSNASGVVSSGDAAQLKGRLAALGRQAGLVVNMTPGGANTLLYINASAVVSSGDAAQLKGRLAALGRQAGLVVNMTPGGANTLLYIAAELGNAQAVSYLLADGADGRAHPITNYCPLYIACYRGHVDVAALLLAYFPTAAQQETVEKWLPLHAACIGGHPSIVNLLLNYSYPESMLNTYKDPKGRRYRAAFDINARDVSGQTALYVACTMGNAELVEALTSHTVPCLQEEGSPAAAAASPTRAGISMGIHAIVTRLTGLTNNTKHDEENRVKPIRVDLGRPGDCCLAAAIRGGHVRVVKILLANGADPDGPAQPPDKVLTNVDSERESRRRPRHSSAFPGRNSTSPSPARSSYSSDRDIPWTPLSIAAHNKSVQLIDMLLARGASDAQCAALRECARHRLEPCVASLLATKAFPDPDYKINKAVITETVFKDRRDSSLTYNSLCPTTPVTLNWRELRCSMAKIRMNWIQQAALHVNPKLGSAASALYAITRIDVSNNELRILPPELFVLKSLRHLNAAQNKLERLPTLSEPFEEDIEASKTRRMKKPNKKLRPAVYSAPVLQDLYLQDNRLEEIPPELFSLPNLVTLDISNNKLRTLPYEMWTAPRLKDLNAALNHLKDLPHKEQNQLDGASPSCLLSPSDSSSQLSASPSIGQMTQFSFNNSLSKSSSRSPSIERSVSEATVDEDDDDEDNRSVIVAANRAGNATWTESKRVHTWRGIVEPADRGAAAPGGSPLTSLNLSHNQFTRVSPVLACAAPALNTLNMAYNSLRSMSYVTSYPTSLRQLDLSHNEITCWPSLPQLENFSSAEGDPLACYCRTPAVSASSGAVRPRSGCVREQLLSAACPARRHLTLEGLRTLILANNMLSRIQLTTDDDGHISESTDDSAADEDDEWVRTILFFVYSEQT</sequence>
<dbReference type="PANTHER" id="PTHR24198">
    <property type="entry name" value="ANKYRIN REPEAT AND PROTEIN KINASE DOMAIN-CONTAINING PROTEIN"/>
    <property type="match status" value="1"/>
</dbReference>
<feature type="compositionally biased region" description="Low complexity" evidence="5">
    <location>
        <begin position="618"/>
        <end position="629"/>
    </location>
</feature>
<comment type="caution">
    <text evidence="6">The sequence shown here is derived from an EMBL/GenBank/DDBJ whole genome shotgun (WGS) entry which is preliminary data.</text>
</comment>
<evidence type="ECO:0000256" key="4">
    <source>
        <dbReference type="PROSITE-ProRule" id="PRU00023"/>
    </source>
</evidence>
<feature type="region of interest" description="Disordered" evidence="5">
    <location>
        <begin position="580"/>
        <end position="631"/>
    </location>
</feature>
<feature type="repeat" description="ANK" evidence="4">
    <location>
        <begin position="354"/>
        <end position="380"/>
    </location>
</feature>
<keyword evidence="1" id="KW-0433">Leucine-rich repeat</keyword>
<feature type="compositionally biased region" description="Low complexity" evidence="5">
    <location>
        <begin position="907"/>
        <end position="925"/>
    </location>
</feature>
<dbReference type="InterPro" id="IPR032675">
    <property type="entry name" value="LRR_dom_sf"/>
</dbReference>
<feature type="region of interest" description="Disordered" evidence="5">
    <location>
        <begin position="937"/>
        <end position="966"/>
    </location>
</feature>
<feature type="compositionally biased region" description="Acidic residues" evidence="5">
    <location>
        <begin position="957"/>
        <end position="966"/>
    </location>
</feature>
<evidence type="ECO:0000313" key="7">
    <source>
        <dbReference type="Proteomes" id="UP000653454"/>
    </source>
</evidence>
<dbReference type="PROSITE" id="PS50088">
    <property type="entry name" value="ANK_REPEAT"/>
    <property type="match status" value="2"/>
</dbReference>
<keyword evidence="7" id="KW-1185">Reference proteome</keyword>
<dbReference type="InterPro" id="IPR003591">
    <property type="entry name" value="Leu-rich_rpt_typical-subtyp"/>
</dbReference>
<gene>
    <name evidence="6" type="ORF">PLXY2_LOCUS16856</name>
</gene>
<evidence type="ECO:0000256" key="5">
    <source>
        <dbReference type="SAM" id="MobiDB-lite"/>
    </source>
</evidence>
<dbReference type="EMBL" id="CAJHNJ030000693">
    <property type="protein sequence ID" value="CAG9138603.1"/>
    <property type="molecule type" value="Genomic_DNA"/>
</dbReference>
<keyword evidence="3 4" id="KW-0040">ANK repeat</keyword>
<name>A0A8S4GBN9_PLUXY</name>
<dbReference type="SMART" id="SM00369">
    <property type="entry name" value="LRR_TYP"/>
    <property type="match status" value="6"/>
</dbReference>
<keyword evidence="2" id="KW-0677">Repeat</keyword>
<proteinExistence type="predicted"/>